<comment type="similarity">
    <text evidence="1">Belongs to the AB hydrolase superfamily.</text>
</comment>
<dbReference type="SUPFAM" id="SSF53474">
    <property type="entry name" value="alpha/beta-Hydrolases"/>
    <property type="match status" value="1"/>
</dbReference>
<dbReference type="OrthoDB" id="6431331at2759"/>
<reference evidence="3 4" key="1">
    <citation type="journal article" date="2017" name="Gigascience">
        <title>Genome sequence of the small brown planthopper, Laodelphax striatellus.</title>
        <authorList>
            <person name="Zhu J."/>
            <person name="Jiang F."/>
            <person name="Wang X."/>
            <person name="Yang P."/>
            <person name="Bao Y."/>
            <person name="Zhao W."/>
            <person name="Wang W."/>
            <person name="Lu H."/>
            <person name="Wang Q."/>
            <person name="Cui N."/>
            <person name="Li J."/>
            <person name="Chen X."/>
            <person name="Luo L."/>
            <person name="Yu J."/>
            <person name="Kang L."/>
            <person name="Cui F."/>
        </authorList>
    </citation>
    <scope>NUCLEOTIDE SEQUENCE [LARGE SCALE GENOMIC DNA]</scope>
    <source>
        <strain evidence="3">Lst14</strain>
    </source>
</reference>
<dbReference type="PANTHER" id="PTHR43798:SF14">
    <property type="entry name" value="SERINE HYDROLASE-LIKE PROTEIN DDB_G0286239"/>
    <property type="match status" value="1"/>
</dbReference>
<sequence>MGAMVGFLFSGTYPEMVNGTISLDFVKPVEQNIKERADKMGALMDRVIMLMKRNDSDVGCTKQELEARWRESTGVSQKTVEKLMERGCKEVKPGLFNFTRDSRTKAWQMHRWECSENMYIASKIACPVLLVKASNSKFFDWSIACCPKILDQIKSSAKSFQMVTIEGSHHLQIDNPQAVAKVIEKFLATLEFEK</sequence>
<accession>A0A482X457</accession>
<dbReference type="InterPro" id="IPR050266">
    <property type="entry name" value="AB_hydrolase_sf"/>
</dbReference>
<evidence type="ECO:0008006" key="5">
    <source>
        <dbReference type="Google" id="ProtNLM"/>
    </source>
</evidence>
<dbReference type="GO" id="GO:0016787">
    <property type="term" value="F:hydrolase activity"/>
    <property type="evidence" value="ECO:0007669"/>
    <property type="project" value="UniProtKB-KW"/>
</dbReference>
<dbReference type="Gene3D" id="3.40.50.1820">
    <property type="entry name" value="alpha/beta hydrolase"/>
    <property type="match status" value="1"/>
</dbReference>
<organism evidence="3 4">
    <name type="scientific">Laodelphax striatellus</name>
    <name type="common">Small brown planthopper</name>
    <name type="synonym">Delphax striatella</name>
    <dbReference type="NCBI Taxonomy" id="195883"/>
    <lineage>
        <taxon>Eukaryota</taxon>
        <taxon>Metazoa</taxon>
        <taxon>Ecdysozoa</taxon>
        <taxon>Arthropoda</taxon>
        <taxon>Hexapoda</taxon>
        <taxon>Insecta</taxon>
        <taxon>Pterygota</taxon>
        <taxon>Neoptera</taxon>
        <taxon>Paraneoptera</taxon>
        <taxon>Hemiptera</taxon>
        <taxon>Auchenorrhyncha</taxon>
        <taxon>Fulgoroidea</taxon>
        <taxon>Delphacidae</taxon>
        <taxon>Criomorphinae</taxon>
        <taxon>Laodelphax</taxon>
    </lineage>
</organism>
<evidence type="ECO:0000313" key="4">
    <source>
        <dbReference type="Proteomes" id="UP000291343"/>
    </source>
</evidence>
<proteinExistence type="inferred from homology"/>
<dbReference type="Proteomes" id="UP000291343">
    <property type="component" value="Unassembled WGS sequence"/>
</dbReference>
<dbReference type="InParanoid" id="A0A482X457"/>
<keyword evidence="2" id="KW-0378">Hydrolase</keyword>
<dbReference type="EMBL" id="QKKF02018223">
    <property type="protein sequence ID" value="RZF40513.1"/>
    <property type="molecule type" value="Genomic_DNA"/>
</dbReference>
<dbReference type="AlphaFoldDB" id="A0A482X457"/>
<dbReference type="STRING" id="195883.A0A482X457"/>
<name>A0A482X457_LAOST</name>
<dbReference type="PANTHER" id="PTHR43798">
    <property type="entry name" value="MONOACYLGLYCEROL LIPASE"/>
    <property type="match status" value="1"/>
</dbReference>
<dbReference type="InterPro" id="IPR029058">
    <property type="entry name" value="AB_hydrolase_fold"/>
</dbReference>
<evidence type="ECO:0000313" key="3">
    <source>
        <dbReference type="EMBL" id="RZF40513.1"/>
    </source>
</evidence>
<dbReference type="GO" id="GO:0016020">
    <property type="term" value="C:membrane"/>
    <property type="evidence" value="ECO:0007669"/>
    <property type="project" value="TreeGrafter"/>
</dbReference>
<dbReference type="SMR" id="A0A482X457"/>
<evidence type="ECO:0000256" key="2">
    <source>
        <dbReference type="ARBA" id="ARBA00022801"/>
    </source>
</evidence>
<gene>
    <name evidence="3" type="ORF">LSTR_LSTR000392</name>
</gene>
<protein>
    <recommendedName>
        <fullName evidence="5">AB hydrolase-1 domain-containing protein</fullName>
    </recommendedName>
</protein>
<evidence type="ECO:0000256" key="1">
    <source>
        <dbReference type="ARBA" id="ARBA00008645"/>
    </source>
</evidence>
<comment type="caution">
    <text evidence="3">The sequence shown here is derived from an EMBL/GenBank/DDBJ whole genome shotgun (WGS) entry which is preliminary data.</text>
</comment>
<keyword evidence="4" id="KW-1185">Reference proteome</keyword>